<keyword evidence="5" id="KW-1185">Reference proteome</keyword>
<evidence type="ECO:0000256" key="1">
    <source>
        <dbReference type="SAM" id="Coils"/>
    </source>
</evidence>
<feature type="region of interest" description="Disordered" evidence="2">
    <location>
        <begin position="794"/>
        <end position="814"/>
    </location>
</feature>
<evidence type="ECO:0000256" key="3">
    <source>
        <dbReference type="SAM" id="SignalP"/>
    </source>
</evidence>
<reference evidence="4 5" key="1">
    <citation type="submission" date="2024-02" db="EMBL/GenBank/DDBJ databases">
        <authorList>
            <person name="Chen Y."/>
            <person name="Shah S."/>
            <person name="Dougan E. K."/>
            <person name="Thang M."/>
            <person name="Chan C."/>
        </authorList>
    </citation>
    <scope>NUCLEOTIDE SEQUENCE [LARGE SCALE GENOMIC DNA]</scope>
</reference>
<evidence type="ECO:0000313" key="4">
    <source>
        <dbReference type="EMBL" id="CAK9112865.1"/>
    </source>
</evidence>
<keyword evidence="1" id="KW-0175">Coiled coil</keyword>
<keyword evidence="3" id="KW-0732">Signal</keyword>
<evidence type="ECO:0000256" key="2">
    <source>
        <dbReference type="SAM" id="MobiDB-lite"/>
    </source>
</evidence>
<dbReference type="Proteomes" id="UP001642464">
    <property type="component" value="Unassembled WGS sequence"/>
</dbReference>
<feature type="coiled-coil region" evidence="1">
    <location>
        <begin position="53"/>
        <end position="80"/>
    </location>
</feature>
<feature type="region of interest" description="Disordered" evidence="2">
    <location>
        <begin position="115"/>
        <end position="140"/>
    </location>
</feature>
<gene>
    <name evidence="4" type="ORF">SCF082_LOCUS52328</name>
</gene>
<feature type="chain" id="PRO_5046649858" evidence="3">
    <location>
        <begin position="34"/>
        <end position="912"/>
    </location>
</feature>
<dbReference type="EMBL" id="CAXAMM010044040">
    <property type="protein sequence ID" value="CAK9112865.1"/>
    <property type="molecule type" value="Genomic_DNA"/>
</dbReference>
<comment type="caution">
    <text evidence="4">The sequence shown here is derived from an EMBL/GenBank/DDBJ whole genome shotgun (WGS) entry which is preliminary data.</text>
</comment>
<sequence length="912" mass="99016">MLTLPTITATQLGNEFALAGSLVILLALPRTLGEFCDGPQYEARAPSLLQRRMGEDEKLIRQLQDTVLQMKEEMAEIKAMKEGEFHARDELSIAQAEHPPFLALLSKLQNQSSPLSSFCRAKPQASSSPSSPSSPSSNARLAQSNATMLSACAADHISLMEITPTGTSISCCPTSSVACAGCAAFSGGHCQKCEGGFVWRQSVCVACSSASEWASESGKACSQLSANECSDVPVKGQSSNQACCECGGGHVTPTPFEYPTARWSLSSELLLKPEPRTATRYTLDAQCELSQHNLTMDASSGEIRYVAGKEKPKEAFSFPCEVTAHQAPGISFTAVVTVAADAFSYSDFMVDVNVICRINRGNAVKFMQRQSLVELLNGLCSEDPVVEEKFYGQDGGICTVSAWRQGKMHQTAFVALKPRPWPLLQYELDSVAVSLGQESRLLSHEERKGAKARLSMGEWPKETNVEPFTINVDAQSREKDDSRRKKARVVGLQELLPMKPKVPSGMGLMKPFTFSSLDIRDGRGSTWEHCLTEQGLWESHMGGRSVSGVACTVTGGLPSTSFTYDRLLHMGFVDGCVAERGHSVLELDLDGELLIAPSDTLAAAGTDMGIRSREVFDQATQTALRKSLALQCRVVGLFPDPTLAPVETTLQVHIQDSICWVPQSLKGIGIVDPNAGSEQQCRTRCRLSALCANYRWESSTCFRYDGRSDGSPVMVALTLLGFFSTKWVNAKVTNCTDEGTCMQVQHPKWYLSGRRVRDAAKVRERRYCPMGRDAQRGGTMYRREQVTPEDAVYLRPGPPRRRAIGPSGPPGGGRVRFDLTATPRGGNLSSGKASDFGAFMALEYGLVDSFEGRPLIVPKTVNPETCAAARYKNRAGDGCSSGQWVLQKINGADYMEMLGSFYSPLPAFLGAG</sequence>
<protein>
    <submittedName>
        <fullName evidence="4">Uncharacterized protein</fullName>
    </submittedName>
</protein>
<organism evidence="4 5">
    <name type="scientific">Durusdinium trenchii</name>
    <dbReference type="NCBI Taxonomy" id="1381693"/>
    <lineage>
        <taxon>Eukaryota</taxon>
        <taxon>Sar</taxon>
        <taxon>Alveolata</taxon>
        <taxon>Dinophyceae</taxon>
        <taxon>Suessiales</taxon>
        <taxon>Symbiodiniaceae</taxon>
        <taxon>Durusdinium</taxon>
    </lineage>
</organism>
<name>A0ABP0SKS1_9DINO</name>
<accession>A0ABP0SKS1</accession>
<feature type="signal peptide" evidence="3">
    <location>
        <begin position="1"/>
        <end position="33"/>
    </location>
</feature>
<evidence type="ECO:0000313" key="5">
    <source>
        <dbReference type="Proteomes" id="UP001642464"/>
    </source>
</evidence>
<proteinExistence type="predicted"/>
<feature type="compositionally biased region" description="Low complexity" evidence="2">
    <location>
        <begin position="126"/>
        <end position="137"/>
    </location>
</feature>